<dbReference type="EMBL" id="JACHXU010000001">
    <property type="protein sequence ID" value="MBB3204617.1"/>
    <property type="molecule type" value="Genomic_DNA"/>
</dbReference>
<dbReference type="AlphaFoldDB" id="A0A7W5DVU2"/>
<comment type="caution">
    <text evidence="1">The sequence shown here is derived from an EMBL/GenBank/DDBJ whole genome shotgun (WGS) entry which is preliminary data.</text>
</comment>
<reference evidence="1 2" key="1">
    <citation type="submission" date="2020-08" db="EMBL/GenBank/DDBJ databases">
        <title>Genomic Encyclopedia of Type Strains, Phase III (KMG-III): the genomes of soil and plant-associated and newly described type strains.</title>
        <authorList>
            <person name="Whitman W."/>
        </authorList>
    </citation>
    <scope>NUCLEOTIDE SEQUENCE [LARGE SCALE GENOMIC DNA]</scope>
    <source>
        <strain evidence="1 2">CECT 8075</strain>
    </source>
</reference>
<gene>
    <name evidence="1" type="ORF">FHS27_000381</name>
</gene>
<evidence type="ECO:0000313" key="1">
    <source>
        <dbReference type="EMBL" id="MBB3204617.1"/>
    </source>
</evidence>
<proteinExistence type="predicted"/>
<protein>
    <submittedName>
        <fullName evidence="1">Uncharacterized protein</fullName>
    </submittedName>
</protein>
<organism evidence="1 2">
    <name type="scientific">Aporhodopirellula rubra</name>
    <dbReference type="NCBI Taxonomy" id="980271"/>
    <lineage>
        <taxon>Bacteria</taxon>
        <taxon>Pseudomonadati</taxon>
        <taxon>Planctomycetota</taxon>
        <taxon>Planctomycetia</taxon>
        <taxon>Pirellulales</taxon>
        <taxon>Pirellulaceae</taxon>
        <taxon>Aporhodopirellula</taxon>
    </lineage>
</organism>
<dbReference type="Proteomes" id="UP000536179">
    <property type="component" value="Unassembled WGS sequence"/>
</dbReference>
<sequence length="34" mass="3532">MSNRLDAVVIYGVLSGVNMEDVPAGGVSHFTQPA</sequence>
<name>A0A7W5DVU2_9BACT</name>
<evidence type="ECO:0000313" key="2">
    <source>
        <dbReference type="Proteomes" id="UP000536179"/>
    </source>
</evidence>
<accession>A0A7W5DVU2</accession>
<keyword evidence="2" id="KW-1185">Reference proteome</keyword>